<dbReference type="Proteomes" id="UP000836841">
    <property type="component" value="Unassembled WGS sequence"/>
</dbReference>
<reference evidence="3 4" key="1">
    <citation type="submission" date="2022-03" db="EMBL/GenBank/DDBJ databases">
        <authorList>
            <person name="Nunn A."/>
            <person name="Chopra R."/>
            <person name="Nunn A."/>
            <person name="Contreras Garrido A."/>
        </authorList>
    </citation>
    <scope>NUCLEOTIDE SEQUENCE [LARGE SCALE GENOMIC DNA]</scope>
</reference>
<keyword evidence="4" id="KW-1185">Reference proteome</keyword>
<dbReference type="GO" id="GO:0010427">
    <property type="term" value="F:abscisic acid binding"/>
    <property type="evidence" value="ECO:0007669"/>
    <property type="project" value="TreeGrafter"/>
</dbReference>
<dbReference type="SUPFAM" id="SSF55961">
    <property type="entry name" value="Bet v1-like"/>
    <property type="match status" value="1"/>
</dbReference>
<dbReference type="GO" id="GO:0006952">
    <property type="term" value="P:defense response"/>
    <property type="evidence" value="ECO:0007669"/>
    <property type="project" value="UniProtKB-KW"/>
</dbReference>
<dbReference type="PANTHER" id="PTHR31213">
    <property type="entry name" value="OS08G0374000 PROTEIN-RELATED"/>
    <property type="match status" value="1"/>
</dbReference>
<keyword evidence="2" id="KW-0568">Pathogenesis-related protein</keyword>
<evidence type="ECO:0000313" key="4">
    <source>
        <dbReference type="Proteomes" id="UP000836841"/>
    </source>
</evidence>
<dbReference type="GO" id="GO:0004864">
    <property type="term" value="F:protein phosphatase inhibitor activity"/>
    <property type="evidence" value="ECO:0007669"/>
    <property type="project" value="TreeGrafter"/>
</dbReference>
<dbReference type="EMBL" id="CAJVSB020000910">
    <property type="protein sequence ID" value="CAH2080521.1"/>
    <property type="molecule type" value="Genomic_DNA"/>
</dbReference>
<evidence type="ECO:0000256" key="2">
    <source>
        <dbReference type="ARBA" id="ARBA00023265"/>
    </source>
</evidence>
<organism evidence="3 4">
    <name type="scientific">Thlaspi arvense</name>
    <name type="common">Field penny-cress</name>
    <dbReference type="NCBI Taxonomy" id="13288"/>
    <lineage>
        <taxon>Eukaryota</taxon>
        <taxon>Viridiplantae</taxon>
        <taxon>Streptophyta</taxon>
        <taxon>Embryophyta</taxon>
        <taxon>Tracheophyta</taxon>
        <taxon>Spermatophyta</taxon>
        <taxon>Magnoliopsida</taxon>
        <taxon>eudicotyledons</taxon>
        <taxon>Gunneridae</taxon>
        <taxon>Pentapetalae</taxon>
        <taxon>rosids</taxon>
        <taxon>malvids</taxon>
        <taxon>Brassicales</taxon>
        <taxon>Brassicaceae</taxon>
        <taxon>Thlaspideae</taxon>
        <taxon>Thlaspi</taxon>
    </lineage>
</organism>
<accession>A0AAU9T8I6</accession>
<name>A0AAU9T8I6_THLAR</name>
<dbReference type="GO" id="GO:0009738">
    <property type="term" value="P:abscisic acid-activated signaling pathway"/>
    <property type="evidence" value="ECO:0007669"/>
    <property type="project" value="TreeGrafter"/>
</dbReference>
<evidence type="ECO:0000313" key="3">
    <source>
        <dbReference type="EMBL" id="CAH2080521.1"/>
    </source>
</evidence>
<dbReference type="Gene3D" id="3.30.530.20">
    <property type="match status" value="2"/>
</dbReference>
<proteinExistence type="predicted"/>
<dbReference type="InterPro" id="IPR023393">
    <property type="entry name" value="START-like_dom_sf"/>
</dbReference>
<gene>
    <name evidence="3" type="ORF">TAV2_LOCUS26224</name>
</gene>
<sequence>MPRAFNSIEVIHGDGGVGSIKKISFADEKISYEIRLGPSPDGRAISKTTSKYYPLDGVDINEEEIKIGQERSGAMLKVLEDHLIQNAESYV</sequence>
<dbReference type="GO" id="GO:0005737">
    <property type="term" value="C:cytoplasm"/>
    <property type="evidence" value="ECO:0007669"/>
    <property type="project" value="TreeGrafter"/>
</dbReference>
<comment type="caution">
    <text evidence="3">The sequence shown here is derived from an EMBL/GenBank/DDBJ whole genome shotgun (WGS) entry which is preliminary data.</text>
</comment>
<protein>
    <recommendedName>
        <fullName evidence="5">Bet v I/Major latex protein domain-containing protein</fullName>
    </recommendedName>
</protein>
<evidence type="ECO:0008006" key="5">
    <source>
        <dbReference type="Google" id="ProtNLM"/>
    </source>
</evidence>
<dbReference type="GO" id="GO:0005634">
    <property type="term" value="C:nucleus"/>
    <property type="evidence" value="ECO:0007669"/>
    <property type="project" value="TreeGrafter"/>
</dbReference>
<keyword evidence="1" id="KW-0611">Plant defense</keyword>
<dbReference type="GO" id="GO:0038023">
    <property type="term" value="F:signaling receptor activity"/>
    <property type="evidence" value="ECO:0007669"/>
    <property type="project" value="TreeGrafter"/>
</dbReference>
<evidence type="ECO:0000256" key="1">
    <source>
        <dbReference type="ARBA" id="ARBA00022821"/>
    </source>
</evidence>
<dbReference type="InterPro" id="IPR050279">
    <property type="entry name" value="Plant_def-hormone_signal"/>
</dbReference>
<dbReference type="PANTHER" id="PTHR31213:SF55">
    <property type="entry name" value="STRESS-INDUCED PROTEIN SAM22"/>
    <property type="match status" value="1"/>
</dbReference>
<dbReference type="AlphaFoldDB" id="A0AAU9T8I6"/>